<dbReference type="SUPFAM" id="SSF56219">
    <property type="entry name" value="DNase I-like"/>
    <property type="match status" value="1"/>
</dbReference>
<evidence type="ECO:0000256" key="4">
    <source>
        <dbReference type="ARBA" id="ARBA00022722"/>
    </source>
</evidence>
<evidence type="ECO:0000256" key="3">
    <source>
        <dbReference type="ARBA" id="ARBA00004322"/>
    </source>
</evidence>
<dbReference type="InterPro" id="IPR051547">
    <property type="entry name" value="TDP2-like"/>
</dbReference>
<dbReference type="Pfam" id="PF03372">
    <property type="entry name" value="Exo_endo_phos"/>
    <property type="match status" value="1"/>
</dbReference>
<dbReference type="PANTHER" id="PTHR15822:SF4">
    <property type="entry name" value="TYROSYL-DNA PHOSPHODIESTERASE 2"/>
    <property type="match status" value="1"/>
</dbReference>
<dbReference type="InterPro" id="IPR005135">
    <property type="entry name" value="Endo/exonuclease/phosphatase"/>
</dbReference>
<dbReference type="InterPro" id="IPR036691">
    <property type="entry name" value="Endo/exonu/phosph_ase_sf"/>
</dbReference>
<keyword evidence="10" id="KW-0539">Nucleus</keyword>
<comment type="cofactor">
    <cofactor evidence="2">
        <name>Mg(2+)</name>
        <dbReference type="ChEBI" id="CHEBI:18420"/>
    </cofactor>
</comment>
<dbReference type="AlphaFoldDB" id="A0A2P6NDR1"/>
<keyword evidence="5" id="KW-0479">Metal-binding</keyword>
<keyword evidence="7" id="KW-0378">Hydrolase</keyword>
<evidence type="ECO:0000259" key="11">
    <source>
        <dbReference type="Pfam" id="PF03372"/>
    </source>
</evidence>
<dbReference type="GO" id="GO:0005737">
    <property type="term" value="C:cytoplasm"/>
    <property type="evidence" value="ECO:0007669"/>
    <property type="project" value="TreeGrafter"/>
</dbReference>
<evidence type="ECO:0000256" key="5">
    <source>
        <dbReference type="ARBA" id="ARBA00022723"/>
    </source>
</evidence>
<keyword evidence="4" id="KW-0540">Nuclease</keyword>
<dbReference type="GO" id="GO:0006302">
    <property type="term" value="P:double-strand break repair"/>
    <property type="evidence" value="ECO:0007669"/>
    <property type="project" value="TreeGrafter"/>
</dbReference>
<comment type="caution">
    <text evidence="12">The sequence shown here is derived from an EMBL/GenBank/DDBJ whole genome shotgun (WGS) entry which is preliminary data.</text>
</comment>
<dbReference type="Proteomes" id="UP000241769">
    <property type="component" value="Unassembled WGS sequence"/>
</dbReference>
<evidence type="ECO:0000313" key="12">
    <source>
        <dbReference type="EMBL" id="PRP82080.1"/>
    </source>
</evidence>
<evidence type="ECO:0000256" key="2">
    <source>
        <dbReference type="ARBA" id="ARBA00001946"/>
    </source>
</evidence>
<name>A0A2P6NDR1_9EUKA</name>
<comment type="cofactor">
    <cofactor evidence="1">
        <name>Mn(2+)</name>
        <dbReference type="ChEBI" id="CHEBI:29035"/>
    </cofactor>
</comment>
<evidence type="ECO:0000256" key="6">
    <source>
        <dbReference type="ARBA" id="ARBA00022763"/>
    </source>
</evidence>
<dbReference type="EMBL" id="MDYQ01000111">
    <property type="protein sequence ID" value="PRP82080.1"/>
    <property type="molecule type" value="Genomic_DNA"/>
</dbReference>
<keyword evidence="9" id="KW-0234">DNA repair</keyword>
<keyword evidence="6" id="KW-0227">DNA damage</keyword>
<accession>A0A2P6NDR1</accession>
<proteinExistence type="predicted"/>
<evidence type="ECO:0000256" key="7">
    <source>
        <dbReference type="ARBA" id="ARBA00022801"/>
    </source>
</evidence>
<dbReference type="Gene3D" id="3.60.10.10">
    <property type="entry name" value="Endonuclease/exonuclease/phosphatase"/>
    <property type="match status" value="1"/>
</dbReference>
<comment type="subcellular location">
    <subcellularLocation>
        <location evidence="3">Nucleus</location>
        <location evidence="3">PML body</location>
    </subcellularLocation>
</comment>
<sequence>MTKKKKPVLQYDEPVDETPLPLPLKTCSWNIMTSNFRTEGDTDHVKRNEGIIDLLDQQDCDLIFLQEVDELFLNVLNAHSIVTDKNYHVYVTESLDPYGQAVLSRPELSSRGYFRNKGGEKQFLMVEASNVQFFNVHLIATDEQRKQRQGQIRDLVKYCVDEGRTAVICGDLNFATEDEVIEGWKELCPPNKRKATYDVNNPMTITEESYRFDRFYCSDDSLVAEEYSLEEERVKQ</sequence>
<keyword evidence="13" id="KW-1185">Reference proteome</keyword>
<dbReference type="GO" id="GO:0004518">
    <property type="term" value="F:nuclease activity"/>
    <property type="evidence" value="ECO:0007669"/>
    <property type="project" value="UniProtKB-KW"/>
</dbReference>
<evidence type="ECO:0000256" key="1">
    <source>
        <dbReference type="ARBA" id="ARBA00001936"/>
    </source>
</evidence>
<evidence type="ECO:0000256" key="10">
    <source>
        <dbReference type="ARBA" id="ARBA00023242"/>
    </source>
</evidence>
<dbReference type="InParanoid" id="A0A2P6NDR1"/>
<dbReference type="GO" id="GO:0003697">
    <property type="term" value="F:single-stranded DNA binding"/>
    <property type="evidence" value="ECO:0007669"/>
    <property type="project" value="TreeGrafter"/>
</dbReference>
<dbReference type="STRING" id="1890364.A0A2P6NDR1"/>
<feature type="domain" description="Endonuclease/exonuclease/phosphatase" evidence="11">
    <location>
        <begin position="28"/>
        <end position="185"/>
    </location>
</feature>
<evidence type="ECO:0000256" key="9">
    <source>
        <dbReference type="ARBA" id="ARBA00023204"/>
    </source>
</evidence>
<dbReference type="GO" id="GO:0070260">
    <property type="term" value="F:5'-tyrosyl-DNA phosphodiesterase activity"/>
    <property type="evidence" value="ECO:0007669"/>
    <property type="project" value="TreeGrafter"/>
</dbReference>
<evidence type="ECO:0000256" key="8">
    <source>
        <dbReference type="ARBA" id="ARBA00022842"/>
    </source>
</evidence>
<protein>
    <recommendedName>
        <fullName evidence="11">Endonuclease/exonuclease/phosphatase domain-containing protein</fullName>
    </recommendedName>
</protein>
<keyword evidence="8" id="KW-0460">Magnesium</keyword>
<gene>
    <name evidence="12" type="ORF">PROFUN_03770</name>
</gene>
<organism evidence="12 13">
    <name type="scientific">Planoprotostelium fungivorum</name>
    <dbReference type="NCBI Taxonomy" id="1890364"/>
    <lineage>
        <taxon>Eukaryota</taxon>
        <taxon>Amoebozoa</taxon>
        <taxon>Evosea</taxon>
        <taxon>Variosea</taxon>
        <taxon>Cavosteliida</taxon>
        <taxon>Cavosteliaceae</taxon>
        <taxon>Planoprotostelium</taxon>
    </lineage>
</organism>
<evidence type="ECO:0000313" key="13">
    <source>
        <dbReference type="Proteomes" id="UP000241769"/>
    </source>
</evidence>
<dbReference type="GO" id="GO:0046872">
    <property type="term" value="F:metal ion binding"/>
    <property type="evidence" value="ECO:0007669"/>
    <property type="project" value="UniProtKB-KW"/>
</dbReference>
<reference evidence="12 13" key="1">
    <citation type="journal article" date="2018" name="Genome Biol. Evol.">
        <title>Multiple Roots of Fruiting Body Formation in Amoebozoa.</title>
        <authorList>
            <person name="Hillmann F."/>
            <person name="Forbes G."/>
            <person name="Novohradska S."/>
            <person name="Ferling I."/>
            <person name="Riege K."/>
            <person name="Groth M."/>
            <person name="Westermann M."/>
            <person name="Marz M."/>
            <person name="Spaller T."/>
            <person name="Winckler T."/>
            <person name="Schaap P."/>
            <person name="Glockner G."/>
        </authorList>
    </citation>
    <scope>NUCLEOTIDE SEQUENCE [LARGE SCALE GENOMIC DNA]</scope>
    <source>
        <strain evidence="12 13">Jena</strain>
    </source>
</reference>
<dbReference type="PANTHER" id="PTHR15822">
    <property type="entry name" value="TRAF AND TNF RECEPTOR-ASSOCIATED PROTEIN"/>
    <property type="match status" value="1"/>
</dbReference>